<dbReference type="GO" id="GO:0003700">
    <property type="term" value="F:DNA-binding transcription factor activity"/>
    <property type="evidence" value="ECO:0007669"/>
    <property type="project" value="InterPro"/>
</dbReference>
<evidence type="ECO:0000256" key="4">
    <source>
        <dbReference type="SAM" id="Phobius"/>
    </source>
</evidence>
<feature type="region of interest" description="Disordered" evidence="3">
    <location>
        <begin position="938"/>
        <end position="963"/>
    </location>
</feature>
<dbReference type="SUPFAM" id="SSF50998">
    <property type="entry name" value="Quinoprotein alcohol dehydrogenase-like"/>
    <property type="match status" value="2"/>
</dbReference>
<dbReference type="SMART" id="SM00342">
    <property type="entry name" value="HTH_ARAC"/>
    <property type="match status" value="1"/>
</dbReference>
<dbReference type="AlphaFoldDB" id="A0A6N3FPY6"/>
<evidence type="ECO:0000256" key="1">
    <source>
        <dbReference type="ARBA" id="ARBA00023125"/>
    </source>
</evidence>
<proteinExistence type="predicted"/>
<dbReference type="InterPro" id="IPR011047">
    <property type="entry name" value="Quinoprotein_ADH-like_sf"/>
</dbReference>
<feature type="coiled-coil region" evidence="2">
    <location>
        <begin position="789"/>
        <end position="825"/>
    </location>
</feature>
<dbReference type="InterPro" id="IPR018060">
    <property type="entry name" value="HTH_AraC"/>
</dbReference>
<feature type="transmembrane region" description="Helical" evidence="4">
    <location>
        <begin position="751"/>
        <end position="770"/>
    </location>
</feature>
<dbReference type="Gene3D" id="1.10.10.60">
    <property type="entry name" value="Homeodomain-like"/>
    <property type="match status" value="2"/>
</dbReference>
<dbReference type="GO" id="GO:0043565">
    <property type="term" value="F:sequence-specific DNA binding"/>
    <property type="evidence" value="ECO:0007669"/>
    <property type="project" value="InterPro"/>
</dbReference>
<dbReference type="InterPro" id="IPR015943">
    <property type="entry name" value="WD40/YVTN_repeat-like_dom_sf"/>
</dbReference>
<keyword evidence="4" id="KW-1133">Transmembrane helix</keyword>
<sequence length="963" mass="110937">MKKYPIRFLSFLIFVGFLFVGLPLHPIKAALTVNYLTDQDGLPNYTVYKIFKDSRNMMWIGTFNGICRFDGHSFTKFHIDLPKPLNAVTDIVETHEGHIMFGTRKGLYLVEPERQTCVQVCPQISFVNCIGKIGQTLLIGSANGLWVYKNPEEAEPIKFENSVISKGNIVNDITDDGKGGAWLCSDEFLIHLNLKDRSLKKYKISKDLLTGNLRNICRGGDRIYIGTRNSGLLVFDPSTASTEPYIDLDCPVIADLNSDGKDLLYVATDGNGAYIIDTRKRQIVNTYRTNTADFPLPSNAVYTFWHDKTLGISWFGFATDGICYNYHRHPLFKIYRYKDLNTDGLPVRSFCIHDGDKAIGTQDGLWFVSEKRDIIRYFTSEEIGGRIVTNIQYFGGHFVIATYEKGLSILDPKTLELRHLDYNDNLKNGNFSRIEPLQDQRLFACSNTGIFVFDTDFNIVKHFHSRNSELPNAYICDILFDLTGKGWIGTMYSLAIYDPLTQTIQSRDFPEGFFDKESNLTFNLCRNGDMLAVSETSVFRSKSDLSEYTTLDLYQRLNIGNIFFITENRQGKYWMGTDKGLFLFEKDLKNYCQFNENDNLPSLRFNRNEFQETPDGVFWLGNTKGLMYLTPQMQTDLNRKIYGKVALNHMTIANREVQPQDFQRQLEQQEISLSWNFGCQALSVVPILLNYAKPQGRYYEWSLDGAEYRSSRDGETISPDKLSLGSHTLKIRLAGHEETATTWRISVSPSLIFYIETLLAVLLVFFAWYAKALKDKRIRFRNLLVRKHIMDLEIAARRAIRKQKEEEEKKRLEAQEAKVQAMYEKSRMNQNEYKALHKKVKDCMENDKPYTNPNLRITDLAAMVDCTPTKLSQMFNQHLRQNFFDYVNLYRVEEFKRRVASEKYSQYTVVAISETCGFKRSTFFATFKKFEHCTPTEYLQQHGTGHPSKSKADTPSANETAPD</sequence>
<evidence type="ECO:0000313" key="5">
    <source>
        <dbReference type="EMBL" id="VYU54045.1"/>
    </source>
</evidence>
<dbReference type="PANTHER" id="PTHR43280:SF2">
    <property type="entry name" value="HTH-TYPE TRANSCRIPTIONAL REGULATOR EXSA"/>
    <property type="match status" value="1"/>
</dbReference>
<feature type="compositionally biased region" description="Polar residues" evidence="3">
    <location>
        <begin position="953"/>
        <end position="963"/>
    </location>
</feature>
<dbReference type="EMBL" id="CACRUT010000023">
    <property type="protein sequence ID" value="VYU54045.1"/>
    <property type="molecule type" value="Genomic_DNA"/>
</dbReference>
<protein>
    <submittedName>
        <fullName evidence="5">DNA-binding transcriptional regulator AraC</fullName>
    </submittedName>
</protein>
<keyword evidence="1 5" id="KW-0238">DNA-binding</keyword>
<dbReference type="SUPFAM" id="SSF63829">
    <property type="entry name" value="Calcium-dependent phosphotriesterase"/>
    <property type="match status" value="1"/>
</dbReference>
<keyword evidence="2" id="KW-0175">Coiled coil</keyword>
<dbReference type="PROSITE" id="PS01124">
    <property type="entry name" value="HTH_ARAC_FAMILY_2"/>
    <property type="match status" value="1"/>
</dbReference>
<dbReference type="Pfam" id="PF07494">
    <property type="entry name" value="Reg_prop"/>
    <property type="match status" value="1"/>
</dbReference>
<dbReference type="InterPro" id="IPR011110">
    <property type="entry name" value="Reg_prop"/>
</dbReference>
<accession>A0A6N3FPY6</accession>
<keyword evidence="4" id="KW-0472">Membrane</keyword>
<dbReference type="PANTHER" id="PTHR43280">
    <property type="entry name" value="ARAC-FAMILY TRANSCRIPTIONAL REGULATOR"/>
    <property type="match status" value="1"/>
</dbReference>
<keyword evidence="4" id="KW-0812">Transmembrane</keyword>
<gene>
    <name evidence="5" type="ORF">PCLFYP37_00159</name>
</gene>
<dbReference type="Gene3D" id="2.130.10.10">
    <property type="entry name" value="YVTN repeat-like/Quinoprotein amine dehydrogenase"/>
    <property type="match status" value="3"/>
</dbReference>
<dbReference type="Pfam" id="PF12833">
    <property type="entry name" value="HTH_18"/>
    <property type="match status" value="1"/>
</dbReference>
<reference evidence="5" key="1">
    <citation type="submission" date="2019-11" db="EMBL/GenBank/DDBJ databases">
        <authorList>
            <person name="Feng L."/>
        </authorList>
    </citation>
    <scope>NUCLEOTIDE SEQUENCE</scope>
    <source>
        <strain evidence="5">PclaraLFYP37</strain>
    </source>
</reference>
<evidence type="ECO:0000256" key="3">
    <source>
        <dbReference type="SAM" id="MobiDB-lite"/>
    </source>
</evidence>
<evidence type="ECO:0000256" key="2">
    <source>
        <dbReference type="SAM" id="Coils"/>
    </source>
</evidence>
<name>A0A6N3FPY6_9BACT</name>
<organism evidence="5">
    <name type="scientific">Paraprevotella clara</name>
    <dbReference type="NCBI Taxonomy" id="454154"/>
    <lineage>
        <taxon>Bacteria</taxon>
        <taxon>Pseudomonadati</taxon>
        <taxon>Bacteroidota</taxon>
        <taxon>Bacteroidia</taxon>
        <taxon>Bacteroidales</taxon>
        <taxon>Prevotellaceae</taxon>
        <taxon>Paraprevotella</taxon>
    </lineage>
</organism>
<dbReference type="RefSeq" id="WP_278655024.1">
    <property type="nucleotide sequence ID" value="NZ_CACRUT010000023.1"/>
</dbReference>